<dbReference type="PROSITE" id="PS50104">
    <property type="entry name" value="TIR"/>
    <property type="match status" value="1"/>
</dbReference>
<dbReference type="GO" id="GO:0007165">
    <property type="term" value="P:signal transduction"/>
    <property type="evidence" value="ECO:0007669"/>
    <property type="project" value="InterPro"/>
</dbReference>
<protein>
    <submittedName>
        <fullName evidence="2">Toll-interleukin receptor</fullName>
    </submittedName>
</protein>
<dbReference type="PATRIC" id="fig|1433287.3.peg.2066"/>
<keyword evidence="2" id="KW-0675">Receptor</keyword>
<dbReference type="Proteomes" id="UP000066995">
    <property type="component" value="Chromosome"/>
</dbReference>
<dbReference type="OrthoDB" id="1426235at2"/>
<dbReference type="HOGENOM" id="CLU_015526_0_0_6"/>
<name>W0QCF5_9PAST</name>
<gene>
    <name evidence="2" type="ORF">X808_20710</name>
</gene>
<dbReference type="InterPro" id="IPR035897">
    <property type="entry name" value="Toll_tir_struct_dom_sf"/>
</dbReference>
<accession>W0QCF5</accession>
<evidence type="ECO:0000259" key="1">
    <source>
        <dbReference type="PROSITE" id="PS50104"/>
    </source>
</evidence>
<proteinExistence type="predicted"/>
<dbReference type="Gene3D" id="3.40.50.300">
    <property type="entry name" value="P-loop containing nucleotide triphosphate hydrolases"/>
    <property type="match status" value="1"/>
</dbReference>
<dbReference type="KEGG" id="mvi:X808_20710"/>
<dbReference type="Pfam" id="PF13676">
    <property type="entry name" value="TIR_2"/>
    <property type="match status" value="1"/>
</dbReference>
<dbReference type="eggNOG" id="COG5635">
    <property type="taxonomic scope" value="Bacteria"/>
</dbReference>
<dbReference type="AlphaFoldDB" id="W0QCF5"/>
<keyword evidence="3" id="KW-1185">Reference proteome</keyword>
<dbReference type="Pfam" id="PF24406">
    <property type="entry name" value="nSTAND_NTPase4"/>
    <property type="match status" value="1"/>
</dbReference>
<dbReference type="RefSeq" id="WP_025218259.1">
    <property type="nucleotide sequence ID" value="NZ_CP006943.1"/>
</dbReference>
<feature type="domain" description="TIR" evidence="1">
    <location>
        <begin position="1"/>
        <end position="150"/>
    </location>
</feature>
<organism evidence="2 3">
    <name type="scientific">Mannheimia varigena USDA-ARS-USMARC-1296</name>
    <dbReference type="NCBI Taxonomy" id="1433287"/>
    <lineage>
        <taxon>Bacteria</taxon>
        <taxon>Pseudomonadati</taxon>
        <taxon>Pseudomonadota</taxon>
        <taxon>Gammaproteobacteria</taxon>
        <taxon>Pasteurellales</taxon>
        <taxon>Pasteurellaceae</taxon>
        <taxon>Mannheimia</taxon>
    </lineage>
</organism>
<dbReference type="SMART" id="SM00255">
    <property type="entry name" value="TIR"/>
    <property type="match status" value="1"/>
</dbReference>
<dbReference type="Gene3D" id="3.40.50.10140">
    <property type="entry name" value="Toll/interleukin-1 receptor homology (TIR) domain"/>
    <property type="match status" value="1"/>
</dbReference>
<dbReference type="InterPro" id="IPR057123">
    <property type="entry name" value="STAND_NTPase4_dom"/>
</dbReference>
<evidence type="ECO:0000313" key="3">
    <source>
        <dbReference type="Proteomes" id="UP000066995"/>
    </source>
</evidence>
<reference evidence="2 3" key="1">
    <citation type="submission" date="2013-12" db="EMBL/GenBank/DDBJ databases">
        <title>Annotation of the Mannheimia varigena USDA-ARS-USMARC-1296 complete genome.</title>
        <authorList>
            <person name="Harhay G.P."/>
            <person name="Clawson M.L."/>
            <person name="Murray R.W."/>
            <person name="Lubbers B.V."/>
            <person name="Heaton M.P."/>
            <person name="Chitko-Mckown C.G."/>
            <person name="Harhay D.M."/>
            <person name="Smith T.P.L."/>
        </authorList>
    </citation>
    <scope>NUCLEOTIDE SEQUENCE [LARGE SCALE GENOMIC DNA]</scope>
    <source>
        <strain evidence="2 3">USDA-ARS-USMARC-1296</strain>
    </source>
</reference>
<dbReference type="InterPro" id="IPR000157">
    <property type="entry name" value="TIR_dom"/>
</dbReference>
<evidence type="ECO:0000313" key="2">
    <source>
        <dbReference type="EMBL" id="AHG76589.1"/>
    </source>
</evidence>
<dbReference type="eggNOG" id="COG1100">
    <property type="taxonomic scope" value="Bacteria"/>
</dbReference>
<sequence>MANKVFLSYAHRDEKFKKDLEDHLSILKRDNIIDTWNDRDISAGSEWENEIQSNLNEADIILCLVSSAFLASDYCYCNEFTKSLERHKTGECRIIPIIVRPCDWKNTPIGKIQAIPEDGKPVSSHTDQDDAWMNVVSDIRRVIDELKKKNMTITDGNLVSEDFNDFLKDTTIPLNNDQGEVYFQDIYITPYLKCLEKDKYKKYDAESLLNPGKYILLGDEQSGKTSLLKHLFQEKNKDGVGALYLDFLKIRNLKNPNHIIQENLRKIYPDSEKETINILLLDNFDKAHFNRQSKEAFINYLNSSFEHIVVSFNYSNHYIKEDLNCFNDYIEYEILDFGYEKREDLIRKWLSIGKEDSLPEEELYKNIDEIIEKIDSILLKDILPSQPMYILLILQLLESRSHAELTSYGHCYQQLIYKSFDYANIKKSEFDKYMNVLKEISWEFFNKNNILSIEDINRFFIDYGEKFLSVDKDVVLKKLLKANILKLDNENGYSFRYPYIYYFFVGMKISDSYLNESLVSEKVDKIFHKLYREDYSKILVFISHHTREPWINSRIIEILENMFKDSKAARLDSTSLEFMRKFSENIPILITEHKSDVSENRREKNKERDLIQGNNNHGYIQKEESEYDYPLLIKDIQILFKSVEIIGQIIRNRHSSLKKDDLYNLVKEGINSSLRFMNYVIEVSNVTKDRAVDFIHGMINGKKNYTDSELKEKVEYFYLFITYRMIYSILRKIGMSIGSKEAMEIYKKILDEEPSSAMELIYEDIALNYSKMLNVERIKSLNLKLDKNIIGQLILKQIVIQHFEMFPVQYSEKQKIANILGFDIKKINSRIGIKK</sequence>
<dbReference type="SUPFAM" id="SSF52540">
    <property type="entry name" value="P-loop containing nucleoside triphosphate hydrolases"/>
    <property type="match status" value="1"/>
</dbReference>
<dbReference type="STRING" id="1433287.X808_20710"/>
<dbReference type="SUPFAM" id="SSF52200">
    <property type="entry name" value="Toll/Interleukin receptor TIR domain"/>
    <property type="match status" value="1"/>
</dbReference>
<dbReference type="EMBL" id="CP006943">
    <property type="protein sequence ID" value="AHG76589.1"/>
    <property type="molecule type" value="Genomic_DNA"/>
</dbReference>
<dbReference type="InterPro" id="IPR027417">
    <property type="entry name" value="P-loop_NTPase"/>
</dbReference>